<accession>A0A562TAH4</accession>
<dbReference type="RefSeq" id="WP_145341169.1">
    <property type="nucleotide sequence ID" value="NZ_SMLY01000086.1"/>
</dbReference>
<evidence type="ECO:0008006" key="3">
    <source>
        <dbReference type="Google" id="ProtNLM"/>
    </source>
</evidence>
<name>A0A562TAH4_9HYPH</name>
<dbReference type="AlphaFoldDB" id="A0A562TAH4"/>
<reference evidence="1 2" key="1">
    <citation type="submission" date="2019-07" db="EMBL/GenBank/DDBJ databases">
        <title>Genomic Encyclopedia of Archaeal and Bacterial Type Strains, Phase II (KMG-II): from individual species to whole genera.</title>
        <authorList>
            <person name="Goeker M."/>
        </authorList>
    </citation>
    <scope>NUCLEOTIDE SEQUENCE [LARGE SCALE GENOMIC DNA]</scope>
    <source>
        <strain evidence="1 2">ATCC BAA-252</strain>
    </source>
</reference>
<dbReference type="OrthoDB" id="7823038at2"/>
<evidence type="ECO:0000313" key="1">
    <source>
        <dbReference type="EMBL" id="TWI90134.1"/>
    </source>
</evidence>
<evidence type="ECO:0000313" key="2">
    <source>
        <dbReference type="Proteomes" id="UP000320593"/>
    </source>
</evidence>
<proteinExistence type="predicted"/>
<comment type="caution">
    <text evidence="1">The sequence shown here is derived from an EMBL/GenBank/DDBJ whole genome shotgun (WGS) entry which is preliminary data.</text>
</comment>
<organism evidence="1 2">
    <name type="scientific">Roseibium hamelinense</name>
    <dbReference type="NCBI Taxonomy" id="150831"/>
    <lineage>
        <taxon>Bacteria</taxon>
        <taxon>Pseudomonadati</taxon>
        <taxon>Pseudomonadota</taxon>
        <taxon>Alphaproteobacteria</taxon>
        <taxon>Hyphomicrobiales</taxon>
        <taxon>Stappiaceae</taxon>
        <taxon>Roseibium</taxon>
    </lineage>
</organism>
<gene>
    <name evidence="1" type="ORF">JM93_01111</name>
</gene>
<protein>
    <recommendedName>
        <fullName evidence="3">Beta-1,3-glucanase</fullName>
    </recommendedName>
</protein>
<keyword evidence="2" id="KW-1185">Reference proteome</keyword>
<sequence>MSITINLKDYSALKPASGTVWITGWINGGDSAQFKVLQSNGTFEAPPAGGGVPFLKVDSLSSITLDEATNGANRLMFVVSQDKPAPLSITNFSPKPYTQYPYMAAPGVAPAGPYDIFEFGMNAAFDLSAVNGFGLNLGFSATGPDGAMYRYGVRETVTRKQVQSAYSAFIENEKKHFEGAEYFKELLYTGALPGSGYTPPMIGDEFFAICDPNDMLAAKTANYGGTTTDPLSTYWDDTVTALFKHGNMVSIALGAANYLGIALDTSRLSAPPAVPANCTSTAFQFDIKGEHKYIFQPESGLRTAEFVFRQSGFTTPGYGSDPIISQLQNNLIEAICRGVVLDGVKDPNGASTNNGFSTTAWNNDANWYKAGSTCHYYAKFLHCSDTDGKDYRTSNTQPIFYGGSAYGFSMDENPANWPASAAQVPSKTPFNISSGTVDLWVGPYENQTHKRPNTGQYAFGFGTGCEALAPVVIDGQTYKASGEGAIGGVLPDLPHWTKMEFHGPGSGHYIWIKNGQVATGDCLSKPVEQPQKTPHVFAWPAGTDWKPGATPPQKPSA</sequence>
<dbReference type="Proteomes" id="UP000320593">
    <property type="component" value="Unassembled WGS sequence"/>
</dbReference>
<dbReference type="EMBL" id="VLLF01000002">
    <property type="protein sequence ID" value="TWI90134.1"/>
    <property type="molecule type" value="Genomic_DNA"/>
</dbReference>